<keyword evidence="10" id="KW-0520">NAD</keyword>
<evidence type="ECO:0000313" key="19">
    <source>
        <dbReference type="Proteomes" id="UP000650833"/>
    </source>
</evidence>
<dbReference type="EMBL" id="JAEPRC010000548">
    <property type="protein sequence ID" value="KAG2195038.1"/>
    <property type="molecule type" value="Genomic_DNA"/>
</dbReference>
<comment type="similarity">
    <text evidence="3">Belongs to the complex I subunit 3 family.</text>
</comment>
<protein>
    <recommendedName>
        <fullName evidence="5">NADH-ubiquinone oxidoreductase chain 2</fullName>
    </recommendedName>
    <alternativeName>
        <fullName evidence="13">NADH dehydrogenase subunit 2</fullName>
    </alternativeName>
    <alternativeName>
        <fullName evidence="14">NADH dehydrogenase subunit 3</fullName>
    </alternativeName>
    <alternativeName>
        <fullName evidence="4">NADH-ubiquinone oxidoreductase chain 3</fullName>
    </alternativeName>
</protein>
<reference evidence="18" key="1">
    <citation type="submission" date="2020-12" db="EMBL/GenBank/DDBJ databases">
        <title>Metabolic potential, ecology and presence of endohyphal bacteria is reflected in genomic diversity of Mucoromycotina.</title>
        <authorList>
            <person name="Muszewska A."/>
            <person name="Okrasinska A."/>
            <person name="Steczkiewicz K."/>
            <person name="Drgas O."/>
            <person name="Orlowska M."/>
            <person name="Perlinska-Lenart U."/>
            <person name="Aleksandrzak-Piekarczyk T."/>
            <person name="Szatraj K."/>
            <person name="Zielenkiewicz U."/>
            <person name="Pilsyk S."/>
            <person name="Malc E."/>
            <person name="Mieczkowski P."/>
            <person name="Kruszewska J.S."/>
            <person name="Biernat P."/>
            <person name="Pawlowska J."/>
        </authorList>
    </citation>
    <scope>NUCLEOTIDE SEQUENCE</scope>
    <source>
        <strain evidence="18">CBS 226.32</strain>
    </source>
</reference>
<keyword evidence="11" id="KW-0830">Ubiquinone</keyword>
<evidence type="ECO:0000256" key="6">
    <source>
        <dbReference type="ARBA" id="ARBA00022448"/>
    </source>
</evidence>
<keyword evidence="7 16" id="KW-0812">Transmembrane</keyword>
<evidence type="ECO:0000259" key="17">
    <source>
        <dbReference type="Pfam" id="PF00361"/>
    </source>
</evidence>
<dbReference type="GO" id="GO:0016651">
    <property type="term" value="F:oxidoreductase activity, acting on NAD(P)H"/>
    <property type="evidence" value="ECO:0007669"/>
    <property type="project" value="InterPro"/>
</dbReference>
<comment type="subcellular location">
    <subcellularLocation>
        <location evidence="1">Membrane</location>
        <topology evidence="1">Multi-pass membrane protein</topology>
    </subcellularLocation>
</comment>
<evidence type="ECO:0000256" key="16">
    <source>
        <dbReference type="SAM" id="Phobius"/>
    </source>
</evidence>
<evidence type="ECO:0000256" key="11">
    <source>
        <dbReference type="ARBA" id="ARBA00023075"/>
    </source>
</evidence>
<feature type="transmembrane region" description="Helical" evidence="16">
    <location>
        <begin position="278"/>
        <end position="299"/>
    </location>
</feature>
<dbReference type="FunFam" id="1.20.58.1610:FF:000004">
    <property type="entry name" value="NADH-quinone oxidoreductase subunit A"/>
    <property type="match status" value="1"/>
</dbReference>
<feature type="transmembrane region" description="Helical" evidence="16">
    <location>
        <begin position="567"/>
        <end position="585"/>
    </location>
</feature>
<evidence type="ECO:0000256" key="1">
    <source>
        <dbReference type="ARBA" id="ARBA00004141"/>
    </source>
</evidence>
<feature type="transmembrane region" description="Helical" evidence="16">
    <location>
        <begin position="136"/>
        <end position="157"/>
    </location>
</feature>
<feature type="transmembrane region" description="Helical" evidence="16">
    <location>
        <begin position="6"/>
        <end position="25"/>
    </location>
</feature>
<gene>
    <name evidence="18" type="ORF">INT46_007284</name>
</gene>
<evidence type="ECO:0000256" key="13">
    <source>
        <dbReference type="ARBA" id="ARBA00031028"/>
    </source>
</evidence>
<dbReference type="InterPro" id="IPR000440">
    <property type="entry name" value="NADH_UbQ/plastoQ_OxRdtase_su3"/>
</dbReference>
<dbReference type="Proteomes" id="UP000650833">
    <property type="component" value="Unassembled WGS sequence"/>
</dbReference>
<keyword evidence="8" id="KW-1278">Translocase</keyword>
<evidence type="ECO:0000256" key="15">
    <source>
        <dbReference type="ARBA" id="ARBA00049551"/>
    </source>
</evidence>
<dbReference type="OrthoDB" id="2251490at2759"/>
<evidence type="ECO:0000256" key="3">
    <source>
        <dbReference type="ARBA" id="ARBA00008472"/>
    </source>
</evidence>
<evidence type="ECO:0000256" key="10">
    <source>
        <dbReference type="ARBA" id="ARBA00023027"/>
    </source>
</evidence>
<name>A0A8H7UWU4_9FUNG</name>
<evidence type="ECO:0000256" key="4">
    <source>
        <dbReference type="ARBA" id="ARBA00021007"/>
    </source>
</evidence>
<feature type="transmembrane region" description="Helical" evidence="16">
    <location>
        <begin position="535"/>
        <end position="555"/>
    </location>
</feature>
<feature type="domain" description="NADH:quinone oxidoreductase/Mrp antiporter transmembrane" evidence="17">
    <location>
        <begin position="132"/>
        <end position="432"/>
    </location>
</feature>
<keyword evidence="9 16" id="KW-1133">Transmembrane helix</keyword>
<dbReference type="NCBIfam" id="TIGR01770">
    <property type="entry name" value="NDH_I_N"/>
    <property type="match status" value="1"/>
</dbReference>
<dbReference type="AlphaFoldDB" id="A0A8H7UWU4"/>
<accession>A0A8H7UWU4</accession>
<evidence type="ECO:0000313" key="18">
    <source>
        <dbReference type="EMBL" id="KAG2195038.1"/>
    </source>
</evidence>
<feature type="transmembrane region" description="Helical" evidence="16">
    <location>
        <begin position="71"/>
        <end position="88"/>
    </location>
</feature>
<dbReference type="GO" id="GO:0042773">
    <property type="term" value="P:ATP synthesis coupled electron transport"/>
    <property type="evidence" value="ECO:0007669"/>
    <property type="project" value="InterPro"/>
</dbReference>
<dbReference type="Pfam" id="PF00361">
    <property type="entry name" value="Proton_antipo_M"/>
    <property type="match status" value="1"/>
</dbReference>
<dbReference type="GO" id="GO:0008137">
    <property type="term" value="F:NADH dehydrogenase (ubiquinone) activity"/>
    <property type="evidence" value="ECO:0007669"/>
    <property type="project" value="UniProtKB-EC"/>
</dbReference>
<evidence type="ECO:0000256" key="14">
    <source>
        <dbReference type="ARBA" id="ARBA00031029"/>
    </source>
</evidence>
<feature type="transmembrane region" description="Helical" evidence="16">
    <location>
        <begin position="478"/>
        <end position="502"/>
    </location>
</feature>
<feature type="transmembrane region" description="Helical" evidence="16">
    <location>
        <begin position="336"/>
        <end position="358"/>
    </location>
</feature>
<evidence type="ECO:0000256" key="12">
    <source>
        <dbReference type="ARBA" id="ARBA00023136"/>
    </source>
</evidence>
<dbReference type="PANTHER" id="PTHR22773">
    <property type="entry name" value="NADH DEHYDROGENASE"/>
    <property type="match status" value="1"/>
</dbReference>
<comment type="catalytic activity">
    <reaction evidence="15">
        <text>a ubiquinone + NADH + 5 H(+)(in) = a ubiquinol + NAD(+) + 4 H(+)(out)</text>
        <dbReference type="Rhea" id="RHEA:29091"/>
        <dbReference type="Rhea" id="RHEA-COMP:9565"/>
        <dbReference type="Rhea" id="RHEA-COMP:9566"/>
        <dbReference type="ChEBI" id="CHEBI:15378"/>
        <dbReference type="ChEBI" id="CHEBI:16389"/>
        <dbReference type="ChEBI" id="CHEBI:17976"/>
        <dbReference type="ChEBI" id="CHEBI:57540"/>
        <dbReference type="ChEBI" id="CHEBI:57945"/>
        <dbReference type="EC" id="7.1.1.2"/>
    </reaction>
</comment>
<dbReference type="GO" id="GO:0016020">
    <property type="term" value="C:membrane"/>
    <property type="evidence" value="ECO:0007669"/>
    <property type="project" value="UniProtKB-SubCell"/>
</dbReference>
<dbReference type="InterPro" id="IPR023043">
    <property type="entry name" value="NAD(P)H_OxRDtase_bac/plastid"/>
</dbReference>
<evidence type="ECO:0000256" key="7">
    <source>
        <dbReference type="ARBA" id="ARBA00022692"/>
    </source>
</evidence>
<comment type="caution">
    <text evidence="18">The sequence shown here is derived from an EMBL/GenBank/DDBJ whole genome shotgun (WGS) entry which is preliminary data.</text>
</comment>
<dbReference type="InterPro" id="IPR038430">
    <property type="entry name" value="NDAH_ubi_oxred_su3_sf"/>
</dbReference>
<keyword evidence="6" id="KW-0813">Transport</keyword>
<feature type="transmembrane region" description="Helical" evidence="16">
    <location>
        <begin position="169"/>
        <end position="190"/>
    </location>
</feature>
<feature type="transmembrane region" description="Helical" evidence="16">
    <location>
        <begin position="32"/>
        <end position="59"/>
    </location>
</feature>
<dbReference type="Gene3D" id="1.20.58.1610">
    <property type="entry name" value="NADH:ubiquinone/plastoquinone oxidoreductase, chain 3"/>
    <property type="match status" value="1"/>
</dbReference>
<organism evidence="18 19">
    <name type="scientific">Mucor plumbeus</name>
    <dbReference type="NCBI Taxonomy" id="97098"/>
    <lineage>
        <taxon>Eukaryota</taxon>
        <taxon>Fungi</taxon>
        <taxon>Fungi incertae sedis</taxon>
        <taxon>Mucoromycota</taxon>
        <taxon>Mucoromycotina</taxon>
        <taxon>Mucoromycetes</taxon>
        <taxon>Mucorales</taxon>
        <taxon>Mucorineae</taxon>
        <taxon>Mucoraceae</taxon>
        <taxon>Mucor</taxon>
    </lineage>
</organism>
<evidence type="ECO:0000256" key="8">
    <source>
        <dbReference type="ARBA" id="ARBA00022967"/>
    </source>
</evidence>
<dbReference type="InterPro" id="IPR001750">
    <property type="entry name" value="ND/Mrp_TM"/>
</dbReference>
<dbReference type="HAMAP" id="MF_00445">
    <property type="entry name" value="NDH1_NuoN_1"/>
    <property type="match status" value="1"/>
</dbReference>
<feature type="transmembrane region" description="Helical" evidence="16">
    <location>
        <begin position="306"/>
        <end position="324"/>
    </location>
</feature>
<feature type="transmembrane region" description="Helical" evidence="16">
    <location>
        <begin position="379"/>
        <end position="399"/>
    </location>
</feature>
<dbReference type="HAMAP" id="MF_01394">
    <property type="entry name" value="NDH1_NuoA"/>
    <property type="match status" value="1"/>
</dbReference>
<evidence type="ECO:0000256" key="9">
    <source>
        <dbReference type="ARBA" id="ARBA00022989"/>
    </source>
</evidence>
<keyword evidence="12 16" id="KW-0472">Membrane</keyword>
<sequence length="606" mass="66496">MVLFGVLTMILAIALFSLQIPAIYFNRITIILLLFSALLSYNSLYIDLIGSGVGVFGGLFQVTTITQSIDVFIYLVGALVLLLSSRAGGAQTLPSNESNSTLVNKSKGLSVLAEYPLIALFSVLGMSSLISSSDLVSMFLSIELQSFAVYILATIYRESESATAAGLKYFLLGSLSSALILLGSSLLYGFTGLTSFEGLYMLCSTTSANTAIEISVLLIMVGLLFKVSAAPFHNWAPDVYDGVPTVVTTWLTTMPKIAFLVFILEFQGFTQLANWSSWTYLLLISSLLSLLVGTIGGLAQYRIKRLLTYSTISHVGFLLLALAINNEESVESFLFYLIQYTLTNINVFFILVAFGYLLQTKGLSIYSPIQYINQLKGQFKANPLLGLSLAICLFSMAGIPPLVGFFGKQMVLYAATHNGNFFLAFVAILVSVVSAAYYLRVIKVIHFDPLNVTETIQTNKGELATSSSLCSPNHSKSILLVMNTLTLFILFIPVLTLVLLVVNQLLAINKPYSEKVSPYECGFTPLGDARQKFSVQFYLVAILFIVFDLEVLFLFPFAVSLYEISTMGFWIVILFLIILTIGFVYEWSKGALKFTKDPSTSKINLN</sequence>
<proteinExistence type="inferred from homology"/>
<comment type="similarity">
    <text evidence="2">Belongs to the complex I subunit 2 family.</text>
</comment>
<evidence type="ECO:0000256" key="2">
    <source>
        <dbReference type="ARBA" id="ARBA00007012"/>
    </source>
</evidence>
<feature type="transmembrane region" description="Helical" evidence="16">
    <location>
        <begin position="210"/>
        <end position="230"/>
    </location>
</feature>
<keyword evidence="19" id="KW-1185">Reference proteome</keyword>
<feature type="transmembrane region" description="Helical" evidence="16">
    <location>
        <begin position="242"/>
        <end position="266"/>
    </location>
</feature>
<dbReference type="Pfam" id="PF00507">
    <property type="entry name" value="Oxidored_q4"/>
    <property type="match status" value="1"/>
</dbReference>
<evidence type="ECO:0000256" key="5">
    <source>
        <dbReference type="ARBA" id="ARBA00021008"/>
    </source>
</evidence>
<dbReference type="InterPro" id="IPR010096">
    <property type="entry name" value="NADH-Q_OxRdtase_suN/2"/>
</dbReference>
<feature type="transmembrane region" description="Helical" evidence="16">
    <location>
        <begin position="109"/>
        <end position="130"/>
    </location>
</feature>
<feature type="transmembrane region" description="Helical" evidence="16">
    <location>
        <begin position="419"/>
        <end position="439"/>
    </location>
</feature>